<sequence length="52" mass="6676">MREDLRRLRNERYLAQTKRVKEIKKLGEIKRQRADRYRDHRDIFDYDPLEWV</sequence>
<dbReference type="KEGG" id="vg:55610002"/>
<dbReference type="RefSeq" id="YP_009839939.1">
    <property type="nucleotide sequence ID" value="NC_048723.1"/>
</dbReference>
<dbReference type="EMBL" id="MH590597">
    <property type="protein sequence ID" value="AXH69758.1"/>
    <property type="molecule type" value="Genomic_DNA"/>
</dbReference>
<gene>
    <name evidence="1" type="primary">14</name>
    <name evidence="2" type="synonym">277</name>
    <name evidence="1" type="ORF">SEA_LUKECAGE_14</name>
    <name evidence="2" type="ORF">SEA_LUKECAGE_277</name>
</gene>
<proteinExistence type="predicted"/>
<dbReference type="EMBL" id="MH590597">
    <property type="protein sequence ID" value="AXH69541.1"/>
    <property type="molecule type" value="Genomic_DNA"/>
</dbReference>
<name>A0A345MG60_9CAUD</name>
<dbReference type="Proteomes" id="UP000259834">
    <property type="component" value="Segment"/>
</dbReference>
<accession>A0A345MG60</accession>
<organism evidence="1 3">
    <name type="scientific">Streptomyces phage LukeCage</name>
    <dbReference type="NCBI Taxonomy" id="2283304"/>
    <lineage>
        <taxon>Viruses</taxon>
        <taxon>Duplodnaviria</taxon>
        <taxon>Heunggongvirae</taxon>
        <taxon>Uroviricota</taxon>
        <taxon>Caudoviricetes</taxon>
        <taxon>Stanwilliamsviridae</taxon>
        <taxon>Boydwoodruffvirinae</taxon>
        <taxon>Karimacvirus</taxon>
        <taxon>Karimacvirus lukecage</taxon>
        <taxon>Streptomyces virus LukeCage</taxon>
    </lineage>
</organism>
<evidence type="ECO:0000313" key="2">
    <source>
        <dbReference type="EMBL" id="AXH69758.1"/>
    </source>
</evidence>
<evidence type="ECO:0000313" key="1">
    <source>
        <dbReference type="EMBL" id="AXH69541.1"/>
    </source>
</evidence>
<evidence type="ECO:0000313" key="3">
    <source>
        <dbReference type="Proteomes" id="UP000259834"/>
    </source>
</evidence>
<keyword evidence="3" id="KW-1185">Reference proteome</keyword>
<reference evidence="1 3" key="1">
    <citation type="submission" date="2018-07" db="EMBL/GenBank/DDBJ databases">
        <authorList>
            <person name="Gillick B.D."/>
            <person name="Moore J."/>
            <person name="Davilla D."/>
            <person name="Asghedom D."/>
            <person name="Smith B.R."/>
            <person name="Klug H."/>
            <person name="Hughes L.E."/>
            <person name="Garlena R.A."/>
            <person name="Russell D.A."/>
            <person name="Pope W.H."/>
            <person name="Jacobs-Sera D."/>
            <person name="Hatfull G.F."/>
        </authorList>
    </citation>
    <scope>NUCLEOTIDE SEQUENCE [LARGE SCALE GENOMIC DNA]</scope>
</reference>
<protein>
    <submittedName>
        <fullName evidence="1">Uncharacterized protein</fullName>
    </submittedName>
</protein>
<dbReference type="GeneID" id="55610002"/>